<dbReference type="AlphaFoldDB" id="A0A1G5ZBD6"/>
<reference evidence="1 2" key="1">
    <citation type="submission" date="2016-10" db="EMBL/GenBank/DDBJ databases">
        <authorList>
            <person name="de Groot N.N."/>
        </authorList>
    </citation>
    <scope>NUCLEOTIDE SEQUENCE [LARGE SCALE GENOMIC DNA]</scope>
    <source>
        <strain evidence="1 2">CGMCC 1.12097</strain>
    </source>
</reference>
<name>A0A1G5ZBD6_9HYPH</name>
<organism evidence="1 2">
    <name type="scientific">Mesorhizobium qingshengii</name>
    <dbReference type="NCBI Taxonomy" id="1165689"/>
    <lineage>
        <taxon>Bacteria</taxon>
        <taxon>Pseudomonadati</taxon>
        <taxon>Pseudomonadota</taxon>
        <taxon>Alphaproteobacteria</taxon>
        <taxon>Hyphomicrobiales</taxon>
        <taxon>Phyllobacteriaceae</taxon>
        <taxon>Mesorhizobium</taxon>
    </lineage>
</organism>
<dbReference type="OrthoDB" id="8019984at2"/>
<dbReference type="EMBL" id="FMXM01000016">
    <property type="protein sequence ID" value="SDA92114.1"/>
    <property type="molecule type" value="Genomic_DNA"/>
</dbReference>
<sequence>MEFVKCNVPYAENGDIQDQFERLFVAYGCPEEMALICRTTEDRKAVVYLLTPTASELYGQIPAIWESAHDVANHRWMFLAGHEKTRIAYASLQN</sequence>
<evidence type="ECO:0000313" key="1">
    <source>
        <dbReference type="EMBL" id="SDA92114.1"/>
    </source>
</evidence>
<dbReference type="RefSeq" id="WP_091582753.1">
    <property type="nucleotide sequence ID" value="NZ_FMXM01000016.1"/>
</dbReference>
<evidence type="ECO:0000313" key="2">
    <source>
        <dbReference type="Proteomes" id="UP000198588"/>
    </source>
</evidence>
<dbReference type="Proteomes" id="UP000198588">
    <property type="component" value="Unassembled WGS sequence"/>
</dbReference>
<protein>
    <submittedName>
        <fullName evidence="1">Uncharacterized protein</fullName>
    </submittedName>
</protein>
<accession>A0A1G5ZBD6</accession>
<proteinExistence type="predicted"/>
<gene>
    <name evidence="1" type="ORF">SAMN02927914_04656</name>
</gene>